<proteinExistence type="predicted"/>
<organism evidence="1 2">
    <name type="scientific">Sphingomonas insulae</name>
    <dbReference type="NCBI Taxonomy" id="424800"/>
    <lineage>
        <taxon>Bacteria</taxon>
        <taxon>Pseudomonadati</taxon>
        <taxon>Pseudomonadota</taxon>
        <taxon>Alphaproteobacteria</taxon>
        <taxon>Sphingomonadales</taxon>
        <taxon>Sphingomonadaceae</taxon>
        <taxon>Sphingomonas</taxon>
    </lineage>
</organism>
<evidence type="ECO:0000313" key="2">
    <source>
        <dbReference type="Proteomes" id="UP001500238"/>
    </source>
</evidence>
<dbReference type="Proteomes" id="UP001500238">
    <property type="component" value="Unassembled WGS sequence"/>
</dbReference>
<keyword evidence="2" id="KW-1185">Reference proteome</keyword>
<protein>
    <submittedName>
        <fullName evidence="1">Uncharacterized protein</fullName>
    </submittedName>
</protein>
<name>A0ABP3T4J3_9SPHN</name>
<reference evidence="2" key="1">
    <citation type="journal article" date="2019" name="Int. J. Syst. Evol. Microbiol.">
        <title>The Global Catalogue of Microorganisms (GCM) 10K type strain sequencing project: providing services to taxonomists for standard genome sequencing and annotation.</title>
        <authorList>
            <consortium name="The Broad Institute Genomics Platform"/>
            <consortium name="The Broad Institute Genome Sequencing Center for Infectious Disease"/>
            <person name="Wu L."/>
            <person name="Ma J."/>
        </authorList>
    </citation>
    <scope>NUCLEOTIDE SEQUENCE [LARGE SCALE GENOMIC DNA]</scope>
    <source>
        <strain evidence="2">JCM 14603</strain>
    </source>
</reference>
<evidence type="ECO:0000313" key="1">
    <source>
        <dbReference type="EMBL" id="GAA0675380.1"/>
    </source>
</evidence>
<gene>
    <name evidence="1" type="ORF">GCM10009102_29530</name>
</gene>
<accession>A0ABP3T4J3</accession>
<sequence length="75" mass="8327">MNDTPAATIEGVIAKLRVAFSRIHPNAWSDQEIKYLTSSDFREGLRLDGMFDRMAWSAIEDLARVGGFSLTDHGA</sequence>
<comment type="caution">
    <text evidence="1">The sequence shown here is derived from an EMBL/GenBank/DDBJ whole genome shotgun (WGS) entry which is preliminary data.</text>
</comment>
<dbReference type="EMBL" id="BAAAES010000011">
    <property type="protein sequence ID" value="GAA0675380.1"/>
    <property type="molecule type" value="Genomic_DNA"/>
</dbReference>